<organism evidence="1">
    <name type="scientific">hydrothermal vent metagenome</name>
    <dbReference type="NCBI Taxonomy" id="652676"/>
    <lineage>
        <taxon>unclassified sequences</taxon>
        <taxon>metagenomes</taxon>
        <taxon>ecological metagenomes</taxon>
    </lineage>
</organism>
<dbReference type="AlphaFoldDB" id="A0A1W1ECD9"/>
<dbReference type="SUPFAM" id="SSF54285">
    <property type="entry name" value="MoaD/ThiS"/>
    <property type="match status" value="1"/>
</dbReference>
<dbReference type="InterPro" id="IPR016155">
    <property type="entry name" value="Mopterin_synth/thiamin_S_b"/>
</dbReference>
<dbReference type="Pfam" id="PF02597">
    <property type="entry name" value="ThiS"/>
    <property type="match status" value="1"/>
</dbReference>
<dbReference type="InterPro" id="IPR012675">
    <property type="entry name" value="Beta-grasp_dom_sf"/>
</dbReference>
<evidence type="ECO:0000313" key="1">
    <source>
        <dbReference type="EMBL" id="SFZ97695.1"/>
    </source>
</evidence>
<proteinExistence type="predicted"/>
<dbReference type="InterPro" id="IPR003749">
    <property type="entry name" value="ThiS/MoaD-like"/>
</dbReference>
<dbReference type="Gene3D" id="3.10.20.30">
    <property type="match status" value="1"/>
</dbReference>
<name>A0A1W1ECD9_9ZZZZ</name>
<dbReference type="EMBL" id="FPKX01000015">
    <property type="protein sequence ID" value="SFZ97695.1"/>
    <property type="molecule type" value="Genomic_DNA"/>
</dbReference>
<sequence length="80" mass="9078">MSNNINVTVKLFAQYREGRFKIEHRVYKKGTTAQEVIHDVGIDEHRLPLGVLMVNSRHVEESYVLQDNDVIALFPKVGGG</sequence>
<accession>A0A1W1ECD9</accession>
<gene>
    <name evidence="1" type="ORF">MNB_SV-5-764</name>
</gene>
<reference evidence="1" key="1">
    <citation type="submission" date="2016-10" db="EMBL/GenBank/DDBJ databases">
        <authorList>
            <person name="de Groot N.N."/>
        </authorList>
    </citation>
    <scope>NUCLEOTIDE SEQUENCE</scope>
</reference>
<evidence type="ECO:0008006" key="2">
    <source>
        <dbReference type="Google" id="ProtNLM"/>
    </source>
</evidence>
<protein>
    <recommendedName>
        <fullName evidence="2">Molybdopterin synthase sulfur carrier subunit</fullName>
    </recommendedName>
</protein>